<organism evidence="1 2">
    <name type="scientific">Subdoligranulum variabile</name>
    <dbReference type="NCBI Taxonomy" id="214851"/>
    <lineage>
        <taxon>Bacteria</taxon>
        <taxon>Bacillati</taxon>
        <taxon>Bacillota</taxon>
        <taxon>Clostridia</taxon>
        <taxon>Eubacteriales</taxon>
        <taxon>Oscillospiraceae</taxon>
        <taxon>Subdoligranulum</taxon>
    </lineage>
</organism>
<dbReference type="AlphaFoldDB" id="A0A943D833"/>
<name>A0A943D833_9FIRM</name>
<evidence type="ECO:0000313" key="1">
    <source>
        <dbReference type="EMBL" id="MBS5331727.1"/>
    </source>
</evidence>
<dbReference type="Proteomes" id="UP000759273">
    <property type="component" value="Unassembled WGS sequence"/>
</dbReference>
<proteinExistence type="predicted"/>
<reference evidence="1" key="1">
    <citation type="submission" date="2021-02" db="EMBL/GenBank/DDBJ databases">
        <title>Infant gut strain persistence is associated with maternal origin, phylogeny, and functional potential including surface adhesion and iron acquisition.</title>
        <authorList>
            <person name="Lou Y.C."/>
        </authorList>
    </citation>
    <scope>NUCLEOTIDE SEQUENCE</scope>
    <source>
        <strain evidence="1">L3_101_000M1_dasL3_101_000M1_concoct_87</strain>
    </source>
</reference>
<gene>
    <name evidence="1" type="ORF">KHY36_04255</name>
</gene>
<sequence>MEVKELLLKQIETHDYTSFAELEKCMERANIDYKGDMCWHLDNYPNLILWSGWKIEFFRAINDLLREKKIDIHHDNTCGMCYIIDGRLLQLPAAKKMVQYKEPHWLPITFSKRGVTE</sequence>
<comment type="caution">
    <text evidence="1">The sequence shown here is derived from an EMBL/GenBank/DDBJ whole genome shotgun (WGS) entry which is preliminary data.</text>
</comment>
<protein>
    <recommendedName>
        <fullName evidence="3">Pathogenicity island protein</fullName>
    </recommendedName>
</protein>
<accession>A0A943D833</accession>
<dbReference type="EMBL" id="JAGZGG010000006">
    <property type="protein sequence ID" value="MBS5331727.1"/>
    <property type="molecule type" value="Genomic_DNA"/>
</dbReference>
<evidence type="ECO:0000313" key="2">
    <source>
        <dbReference type="Proteomes" id="UP000759273"/>
    </source>
</evidence>
<evidence type="ECO:0008006" key="3">
    <source>
        <dbReference type="Google" id="ProtNLM"/>
    </source>
</evidence>